<feature type="signal peptide" evidence="2">
    <location>
        <begin position="1"/>
        <end position="19"/>
    </location>
</feature>
<dbReference type="EMBL" id="SPLM01000075">
    <property type="protein sequence ID" value="TMW61780.1"/>
    <property type="molecule type" value="Genomic_DNA"/>
</dbReference>
<keyword evidence="1" id="KW-0472">Membrane</keyword>
<protein>
    <recommendedName>
        <fullName evidence="3">Putative auto-transporter adhesin head GIN domain-containing protein</fullName>
    </recommendedName>
</protein>
<dbReference type="OrthoDB" id="74343at2759"/>
<evidence type="ECO:0000313" key="5">
    <source>
        <dbReference type="Proteomes" id="UP000794436"/>
    </source>
</evidence>
<dbReference type="Gene3D" id="2.160.20.120">
    <property type="match status" value="2"/>
</dbReference>
<keyword evidence="1" id="KW-0812">Transmembrane</keyword>
<feature type="transmembrane region" description="Helical" evidence="1">
    <location>
        <begin position="435"/>
        <end position="454"/>
    </location>
</feature>
<evidence type="ECO:0000256" key="1">
    <source>
        <dbReference type="SAM" id="Phobius"/>
    </source>
</evidence>
<keyword evidence="1" id="KW-1133">Transmembrane helix</keyword>
<dbReference type="AlphaFoldDB" id="A0A8K1CEL7"/>
<evidence type="ECO:0000313" key="4">
    <source>
        <dbReference type="EMBL" id="TMW61780.1"/>
    </source>
</evidence>
<evidence type="ECO:0000259" key="3">
    <source>
        <dbReference type="Pfam" id="PF10988"/>
    </source>
</evidence>
<keyword evidence="2" id="KW-0732">Signal</keyword>
<name>A0A8K1CEL7_PYTOL</name>
<dbReference type="PANTHER" id="PTHR39200:SF1">
    <property type="entry name" value="AUTO-TRANSPORTER ADHESIN HEAD GIN DOMAIN-CONTAINING PROTEIN-RELATED"/>
    <property type="match status" value="1"/>
</dbReference>
<dbReference type="InterPro" id="IPR021255">
    <property type="entry name" value="DUF2807"/>
</dbReference>
<sequence length="467" mass="49625">MKVVSALAPLVLFLAAVDAWTITSTDASAPASSLGEHLDLVKYWTIAGDKPLNALELRFTGPVFVDYDEKVSTSTSDAAAAASTPTGERVVARVAIQGDSRELLDAIEVVEQKDDKVKIHFKNQKLDVTGYLRTRVFVGEKQELVHLSNAGSESVIVGENVFLQNDASKSIQIDTVGSGDVLVATKNEDFSLQSLALSVAGSGDVQFQTKSLTIADTIDLTVTGSGDLGIVADKVHATKTLSTSVAGSGNAYVQADEVVSSTLETTIVGSGDVTFSRGGSCEKQSISLAGAGNLAAGSIVCVDTDVSVIGAGDIVVQTTNNLTVAVMSSGSVKYVNDKPKNVEVSGFFFRHSKKDAVKPADKNEYEEFPVLSPPEAKAARVEVHLSRSYFSSEPSDHGSIYISWNDDGKDNDDDDWRVATQRLAVHVSQSPHTTAVVAFAGVAFVAVGVAAYKYRQRRVRQQYQPLL</sequence>
<feature type="domain" description="Putative auto-transporter adhesin head GIN" evidence="3">
    <location>
        <begin position="223"/>
        <end position="337"/>
    </location>
</feature>
<dbReference type="PANTHER" id="PTHR39200">
    <property type="entry name" value="HYPOTHETICAL EXPORTED PROTEIN"/>
    <property type="match status" value="1"/>
</dbReference>
<gene>
    <name evidence="4" type="ORF">Poli38472_010843</name>
</gene>
<proteinExistence type="predicted"/>
<keyword evidence="5" id="KW-1185">Reference proteome</keyword>
<feature type="chain" id="PRO_5035451545" description="Putative auto-transporter adhesin head GIN domain-containing protein" evidence="2">
    <location>
        <begin position="20"/>
        <end position="467"/>
    </location>
</feature>
<accession>A0A8K1CEL7</accession>
<dbReference type="Proteomes" id="UP000794436">
    <property type="component" value="Unassembled WGS sequence"/>
</dbReference>
<comment type="caution">
    <text evidence="4">The sequence shown here is derived from an EMBL/GenBank/DDBJ whole genome shotgun (WGS) entry which is preliminary data.</text>
</comment>
<reference evidence="4" key="1">
    <citation type="submission" date="2019-03" db="EMBL/GenBank/DDBJ databases">
        <title>Long read genome sequence of the mycoparasitic Pythium oligandrum ATCC 38472 isolated from sugarbeet rhizosphere.</title>
        <authorList>
            <person name="Gaulin E."/>
        </authorList>
    </citation>
    <scope>NUCLEOTIDE SEQUENCE</scope>
    <source>
        <strain evidence="4">ATCC 38472_TT</strain>
    </source>
</reference>
<evidence type="ECO:0000256" key="2">
    <source>
        <dbReference type="SAM" id="SignalP"/>
    </source>
</evidence>
<organism evidence="4 5">
    <name type="scientific">Pythium oligandrum</name>
    <name type="common">Mycoparasitic fungus</name>
    <dbReference type="NCBI Taxonomy" id="41045"/>
    <lineage>
        <taxon>Eukaryota</taxon>
        <taxon>Sar</taxon>
        <taxon>Stramenopiles</taxon>
        <taxon>Oomycota</taxon>
        <taxon>Peronosporomycetes</taxon>
        <taxon>Pythiales</taxon>
        <taxon>Pythiaceae</taxon>
        <taxon>Pythium</taxon>
    </lineage>
</organism>
<dbReference type="Pfam" id="PF10988">
    <property type="entry name" value="DUF2807"/>
    <property type="match status" value="1"/>
</dbReference>